<organism evidence="1 2">
    <name type="scientific">Aquipluma nitroreducens</name>
    <dbReference type="NCBI Taxonomy" id="2010828"/>
    <lineage>
        <taxon>Bacteria</taxon>
        <taxon>Pseudomonadati</taxon>
        <taxon>Bacteroidota</taxon>
        <taxon>Bacteroidia</taxon>
        <taxon>Marinilabiliales</taxon>
        <taxon>Prolixibacteraceae</taxon>
        <taxon>Aquipluma</taxon>
    </lineage>
</organism>
<dbReference type="AlphaFoldDB" id="A0A5K7S459"/>
<dbReference type="RefSeq" id="WP_318349414.1">
    <property type="nucleotide sequence ID" value="NZ_AP018694.1"/>
</dbReference>
<sequence length="196" mass="23348">METFCEIILDLDNELSWIKEVSENIPGQMEYAIGQCKVALDRMRKLVISEGFPDQKSEIYFFKKIKPAVYSKLLYHQAVLDLESKRQKADSSVIRRYFQKRLYKINEYMEEHQVKLQYFKCGFKHLDEKYFVRGTTEIPLELRGSHHLMDKDFFTWHDHTFSMIMANEMLIDYIQIIFKKETMAVIGLLLTGPKQN</sequence>
<evidence type="ECO:0000313" key="2">
    <source>
        <dbReference type="Proteomes" id="UP001193389"/>
    </source>
</evidence>
<name>A0A5K7S459_9BACT</name>
<dbReference type="EMBL" id="AP018694">
    <property type="protein sequence ID" value="BBE16332.1"/>
    <property type="molecule type" value="Genomic_DNA"/>
</dbReference>
<dbReference type="KEGG" id="anf:AQPE_0469"/>
<evidence type="ECO:0000313" key="1">
    <source>
        <dbReference type="EMBL" id="BBE16332.1"/>
    </source>
</evidence>
<protein>
    <submittedName>
        <fullName evidence="1">Tetracycline resistance element mobilization regulatory protein rteC</fullName>
    </submittedName>
</protein>
<gene>
    <name evidence="1" type="ORF">AQPE_0469</name>
</gene>
<reference evidence="1" key="1">
    <citation type="journal article" date="2020" name="Int. J. Syst. Evol. Microbiol.">
        <title>Aquipluma nitroreducens gen. nov. sp. nov., a novel facultatively anaerobic bacterium isolated from a freshwater lake.</title>
        <authorList>
            <person name="Watanabe M."/>
            <person name="Kojima H."/>
            <person name="Fukui M."/>
        </authorList>
    </citation>
    <scope>NUCLEOTIDE SEQUENCE</scope>
    <source>
        <strain evidence="1">MeG22</strain>
    </source>
</reference>
<dbReference type="Pfam" id="PF09357">
    <property type="entry name" value="RteC"/>
    <property type="match status" value="1"/>
</dbReference>
<dbReference type="InterPro" id="IPR018534">
    <property type="entry name" value="Tet_reg_excision_RteC"/>
</dbReference>
<proteinExistence type="predicted"/>
<keyword evidence="2" id="KW-1185">Reference proteome</keyword>
<dbReference type="Proteomes" id="UP001193389">
    <property type="component" value="Chromosome"/>
</dbReference>
<accession>A0A5K7S459</accession>